<sequence>MEERKRGYQGRRLAGATPKQERERKPQRTENGSRRAVDKARRERDPWEMTPEEKVSPVEATSVEEAQAEPQEQSVRQAEDKACRERDPWEMTSEETAPVTPGDGESVSAGRRAASVAGGKAAPAADFDSMSGSADGTSADYAAGAAGPDDAAGPGEGSGSGGTAVKKKKSGFAAFWSDFGYLIVTAVVVVLVFRVLLQLSWVPSGSMETTIPKKTLLISWQLPYVMGDPVPERGNIVTFWSDELDKLLVKRVIGLPGDTVSFSGGYVYINGQRLEEDYLDQQGGTISPNQTSFTVPEGCLFFLGDNRSGSNDARYWEESYIPVGNVKARVLLAISLTGGSSWQGVRAIG</sequence>
<dbReference type="CDD" id="cd06530">
    <property type="entry name" value="S26_SPase_I"/>
    <property type="match status" value="1"/>
</dbReference>
<organism evidence="10 11">
    <name type="scientific">Vescimonas coprocola</name>
    <dbReference type="NCBI Taxonomy" id="2714355"/>
    <lineage>
        <taxon>Bacteria</taxon>
        <taxon>Bacillati</taxon>
        <taxon>Bacillota</taxon>
        <taxon>Clostridia</taxon>
        <taxon>Eubacteriales</taxon>
        <taxon>Oscillospiraceae</taxon>
        <taxon>Vescimonas</taxon>
    </lineage>
</organism>
<dbReference type="Gene3D" id="2.10.109.10">
    <property type="entry name" value="Umud Fragment, subunit A"/>
    <property type="match status" value="1"/>
</dbReference>
<dbReference type="SUPFAM" id="SSF51306">
    <property type="entry name" value="LexA/Signal peptidase"/>
    <property type="match status" value="1"/>
</dbReference>
<dbReference type="Pfam" id="PF10502">
    <property type="entry name" value="Peptidase_S26"/>
    <property type="match status" value="1"/>
</dbReference>
<feature type="compositionally biased region" description="Low complexity" evidence="8">
    <location>
        <begin position="106"/>
        <end position="153"/>
    </location>
</feature>
<dbReference type="InterPro" id="IPR019533">
    <property type="entry name" value="Peptidase_S26"/>
</dbReference>
<dbReference type="PANTHER" id="PTHR43390">
    <property type="entry name" value="SIGNAL PEPTIDASE I"/>
    <property type="match status" value="1"/>
</dbReference>
<dbReference type="InterPro" id="IPR000223">
    <property type="entry name" value="Pept_S26A_signal_pept_1"/>
</dbReference>
<dbReference type="PRINTS" id="PR00727">
    <property type="entry name" value="LEADERPTASE"/>
</dbReference>
<evidence type="ECO:0000313" key="11">
    <source>
        <dbReference type="Proteomes" id="UP000681035"/>
    </source>
</evidence>
<dbReference type="KEGG" id="vcop:MM50RIKEN_20590"/>
<dbReference type="GO" id="GO:0006465">
    <property type="term" value="P:signal peptide processing"/>
    <property type="evidence" value="ECO:0007669"/>
    <property type="project" value="InterPro"/>
</dbReference>
<dbReference type="GO" id="GO:0004252">
    <property type="term" value="F:serine-type endopeptidase activity"/>
    <property type="evidence" value="ECO:0007669"/>
    <property type="project" value="InterPro"/>
</dbReference>
<proteinExistence type="inferred from homology"/>
<protein>
    <recommendedName>
        <fullName evidence="4 7">Signal peptidase I</fullName>
        <ecNumber evidence="4 7">3.4.21.89</ecNumber>
    </recommendedName>
</protein>
<keyword evidence="7" id="KW-0472">Membrane</keyword>
<feature type="region of interest" description="Disordered" evidence="8">
    <location>
        <begin position="1"/>
        <end position="163"/>
    </location>
</feature>
<dbReference type="Proteomes" id="UP000681035">
    <property type="component" value="Chromosome"/>
</dbReference>
<evidence type="ECO:0000256" key="3">
    <source>
        <dbReference type="ARBA" id="ARBA00009370"/>
    </source>
</evidence>
<keyword evidence="7" id="KW-0645">Protease</keyword>
<dbReference type="AlphaFoldDB" id="A0A810Q9D2"/>
<dbReference type="GO" id="GO:0009003">
    <property type="term" value="F:signal peptidase activity"/>
    <property type="evidence" value="ECO:0007669"/>
    <property type="project" value="UniProtKB-EC"/>
</dbReference>
<gene>
    <name evidence="10" type="ORF">MM50RIKEN_20590</name>
</gene>
<evidence type="ECO:0000256" key="7">
    <source>
        <dbReference type="RuleBase" id="RU362042"/>
    </source>
</evidence>
<evidence type="ECO:0000256" key="4">
    <source>
        <dbReference type="ARBA" id="ARBA00013208"/>
    </source>
</evidence>
<comment type="similarity">
    <text evidence="3 7">Belongs to the peptidase S26 family.</text>
</comment>
<accession>A0A810Q9D2</accession>
<evidence type="ECO:0000259" key="9">
    <source>
        <dbReference type="Pfam" id="PF10502"/>
    </source>
</evidence>
<evidence type="ECO:0000256" key="6">
    <source>
        <dbReference type="PIRSR" id="PIRSR600223-1"/>
    </source>
</evidence>
<dbReference type="PANTHER" id="PTHR43390:SF1">
    <property type="entry name" value="CHLOROPLAST PROCESSING PEPTIDASE"/>
    <property type="match status" value="1"/>
</dbReference>
<dbReference type="PROSITE" id="PS00760">
    <property type="entry name" value="SPASE_I_2"/>
    <property type="match status" value="1"/>
</dbReference>
<dbReference type="RefSeq" id="WP_213540808.1">
    <property type="nucleotide sequence ID" value="NZ_AP023418.1"/>
</dbReference>
<comment type="catalytic activity">
    <reaction evidence="1 7">
        <text>Cleavage of hydrophobic, N-terminal signal or leader sequences from secreted and periplasmic proteins.</text>
        <dbReference type="EC" id="3.4.21.89"/>
    </reaction>
</comment>
<dbReference type="NCBIfam" id="TIGR02227">
    <property type="entry name" value="sigpep_I_bact"/>
    <property type="match status" value="1"/>
</dbReference>
<comment type="subcellular location">
    <subcellularLocation>
        <location evidence="2">Cell membrane</location>
        <topology evidence="2">Single-pass type II membrane protein</topology>
    </subcellularLocation>
    <subcellularLocation>
        <location evidence="7">Membrane</location>
        <topology evidence="7">Single-pass type II membrane protein</topology>
    </subcellularLocation>
</comment>
<feature type="transmembrane region" description="Helical" evidence="7">
    <location>
        <begin position="175"/>
        <end position="197"/>
    </location>
</feature>
<evidence type="ECO:0000256" key="5">
    <source>
        <dbReference type="ARBA" id="ARBA00022801"/>
    </source>
</evidence>
<evidence type="ECO:0000256" key="2">
    <source>
        <dbReference type="ARBA" id="ARBA00004401"/>
    </source>
</evidence>
<feature type="compositionally biased region" description="Basic and acidic residues" evidence="8">
    <location>
        <begin position="19"/>
        <end position="56"/>
    </location>
</feature>
<evidence type="ECO:0000256" key="1">
    <source>
        <dbReference type="ARBA" id="ARBA00000677"/>
    </source>
</evidence>
<dbReference type="GO" id="GO:0005886">
    <property type="term" value="C:plasma membrane"/>
    <property type="evidence" value="ECO:0007669"/>
    <property type="project" value="UniProtKB-SubCell"/>
</dbReference>
<dbReference type="EMBL" id="AP023418">
    <property type="protein sequence ID" value="BCK82296.1"/>
    <property type="molecule type" value="Genomic_DNA"/>
</dbReference>
<keyword evidence="7" id="KW-1133">Transmembrane helix</keyword>
<dbReference type="EC" id="3.4.21.89" evidence="4 7"/>
<keyword evidence="11" id="KW-1185">Reference proteome</keyword>
<evidence type="ECO:0000256" key="8">
    <source>
        <dbReference type="SAM" id="MobiDB-lite"/>
    </source>
</evidence>
<feature type="domain" description="Peptidase S26" evidence="9">
    <location>
        <begin position="179"/>
        <end position="330"/>
    </location>
</feature>
<dbReference type="InterPro" id="IPR036286">
    <property type="entry name" value="LexA/Signal_pep-like_sf"/>
</dbReference>
<name>A0A810Q9D2_9FIRM</name>
<dbReference type="InterPro" id="IPR019757">
    <property type="entry name" value="Pept_S26A_signal_pept_1_Lys-AS"/>
</dbReference>
<reference evidence="10" key="1">
    <citation type="submission" date="2020-09" db="EMBL/GenBank/DDBJ databases">
        <title>New species isolated from human feces.</title>
        <authorList>
            <person name="Kitahara M."/>
            <person name="Shigeno Y."/>
            <person name="Shime M."/>
            <person name="Matsumoto Y."/>
            <person name="Nakamura S."/>
            <person name="Motooka D."/>
            <person name="Fukuoka S."/>
            <person name="Nishikawa H."/>
            <person name="Benno Y."/>
        </authorList>
    </citation>
    <scope>NUCLEOTIDE SEQUENCE</scope>
    <source>
        <strain evidence="10">MM50</strain>
    </source>
</reference>
<keyword evidence="5 7" id="KW-0378">Hydrolase</keyword>
<keyword evidence="7" id="KW-0812">Transmembrane</keyword>
<feature type="active site" evidence="6">
    <location>
        <position position="206"/>
    </location>
</feature>
<feature type="compositionally biased region" description="Basic and acidic residues" evidence="8">
    <location>
        <begin position="77"/>
        <end position="89"/>
    </location>
</feature>
<feature type="active site" evidence="6">
    <location>
        <position position="250"/>
    </location>
</feature>
<evidence type="ECO:0000313" key="10">
    <source>
        <dbReference type="EMBL" id="BCK82296.1"/>
    </source>
</evidence>